<dbReference type="RefSeq" id="WP_015762523.1">
    <property type="nucleotide sequence ID" value="NZ_CP039375.1"/>
</dbReference>
<dbReference type="SUPFAM" id="SSF89155">
    <property type="entry name" value="TorD-like"/>
    <property type="match status" value="1"/>
</dbReference>
<dbReference type="InterPro" id="IPR020945">
    <property type="entry name" value="DMSO/NO3_reduct_chaperone"/>
</dbReference>
<proteinExistence type="predicted"/>
<organism evidence="2 3">
    <name type="scientific">Halomicrobium mukohataei</name>
    <dbReference type="NCBI Taxonomy" id="57705"/>
    <lineage>
        <taxon>Archaea</taxon>
        <taxon>Methanobacteriati</taxon>
        <taxon>Methanobacteriota</taxon>
        <taxon>Stenosarchaea group</taxon>
        <taxon>Halobacteria</taxon>
        <taxon>Halobacteriales</taxon>
        <taxon>Haloarculaceae</taxon>
        <taxon>Halomicrobium</taxon>
    </lineage>
</organism>
<dbReference type="KEGG" id="halz:E5139_10940"/>
<dbReference type="InterPro" id="IPR036411">
    <property type="entry name" value="TorD-like_sf"/>
</dbReference>
<reference evidence="2 3" key="1">
    <citation type="submission" date="2019-04" db="EMBL/GenBank/DDBJ databases">
        <title>Complete genome sequence of Arthrobacter sp. ZXY-2 associated with effective atrazine degradation and salt adaptation.</title>
        <authorList>
            <person name="Zhao X."/>
        </authorList>
    </citation>
    <scope>NUCLEOTIDE SEQUENCE [LARGE SCALE GENOMIC DNA]</scope>
    <source>
        <strain evidence="3">ZP60</strain>
    </source>
</reference>
<sequence length="226" mass="25466">MSDHNDDAGSVVADRVGGDPAETAREIDARVYRVLGEQFLARPGRERADAVGIWASEWRCNAERLPPEFDAALDRIEDGATADAETLRTAYTHLFRGVSERAPDPPYESMYLDGSFYSGTTTEIRKGYRWAGFDVDDTHGNEPPDHLGLELQFLGELVAMDDGDRDPDEPDTEDALWWLLDEHLTEWLPAYHARLQREGPHEYYAGLLDLALAVVTSHHKRLAEDR</sequence>
<accession>A0A4D6KKH5</accession>
<dbReference type="PANTHER" id="PTHR34227:SF1">
    <property type="entry name" value="DIMETHYL SULFOXIDE REDUCTASE CHAPERONE-RELATED"/>
    <property type="match status" value="1"/>
</dbReference>
<dbReference type="GeneID" id="42179458"/>
<evidence type="ECO:0000313" key="2">
    <source>
        <dbReference type="EMBL" id="QCD66133.1"/>
    </source>
</evidence>
<evidence type="ECO:0000313" key="3">
    <source>
        <dbReference type="Proteomes" id="UP000297053"/>
    </source>
</evidence>
<dbReference type="InterPro" id="IPR050289">
    <property type="entry name" value="TorD/DmsD_chaperones"/>
</dbReference>
<dbReference type="EMBL" id="CP039375">
    <property type="protein sequence ID" value="QCD66133.1"/>
    <property type="molecule type" value="Genomic_DNA"/>
</dbReference>
<dbReference type="Gene3D" id="1.10.3480.10">
    <property type="entry name" value="TorD-like"/>
    <property type="match status" value="1"/>
</dbReference>
<dbReference type="AlphaFoldDB" id="A0A4D6KKH5"/>
<dbReference type="Pfam" id="PF02613">
    <property type="entry name" value="Nitrate_red_del"/>
    <property type="match status" value="1"/>
</dbReference>
<keyword evidence="1" id="KW-0143">Chaperone</keyword>
<reference evidence="2 3" key="2">
    <citation type="submission" date="2019-04" db="EMBL/GenBank/DDBJ databases">
        <authorList>
            <person name="Yang S."/>
            <person name="Wei W."/>
        </authorList>
    </citation>
    <scope>NUCLEOTIDE SEQUENCE [LARGE SCALE GENOMIC DNA]</scope>
    <source>
        <strain evidence="3">ZP60</strain>
    </source>
</reference>
<evidence type="ECO:0000256" key="1">
    <source>
        <dbReference type="ARBA" id="ARBA00023186"/>
    </source>
</evidence>
<protein>
    <submittedName>
        <fullName evidence="2">Cytoplasmic chaperone TorD family protein</fullName>
    </submittedName>
</protein>
<gene>
    <name evidence="2" type="ORF">E5139_10940</name>
</gene>
<dbReference type="PANTHER" id="PTHR34227">
    <property type="entry name" value="CHAPERONE PROTEIN YCDY"/>
    <property type="match status" value="1"/>
</dbReference>
<dbReference type="Proteomes" id="UP000297053">
    <property type="component" value="Chromosome"/>
</dbReference>
<name>A0A4D6KKH5_9EURY</name>